<feature type="region of interest" description="Disordered" evidence="1">
    <location>
        <begin position="20"/>
        <end position="137"/>
    </location>
</feature>
<dbReference type="Proteomes" id="UP000765509">
    <property type="component" value="Unassembled WGS sequence"/>
</dbReference>
<protein>
    <submittedName>
        <fullName evidence="2">Uncharacterized protein</fullName>
    </submittedName>
</protein>
<accession>A0A9Q3CSJ2</accession>
<gene>
    <name evidence="2" type="ORF">O181_028752</name>
</gene>
<comment type="caution">
    <text evidence="2">The sequence shown here is derived from an EMBL/GenBank/DDBJ whole genome shotgun (WGS) entry which is preliminary data.</text>
</comment>
<dbReference type="EMBL" id="AVOT02009900">
    <property type="protein sequence ID" value="MBW0489037.1"/>
    <property type="molecule type" value="Genomic_DNA"/>
</dbReference>
<feature type="compositionally biased region" description="Polar residues" evidence="1">
    <location>
        <begin position="89"/>
        <end position="108"/>
    </location>
</feature>
<evidence type="ECO:0000313" key="2">
    <source>
        <dbReference type="EMBL" id="MBW0489037.1"/>
    </source>
</evidence>
<organism evidence="2 3">
    <name type="scientific">Austropuccinia psidii MF-1</name>
    <dbReference type="NCBI Taxonomy" id="1389203"/>
    <lineage>
        <taxon>Eukaryota</taxon>
        <taxon>Fungi</taxon>
        <taxon>Dikarya</taxon>
        <taxon>Basidiomycota</taxon>
        <taxon>Pucciniomycotina</taxon>
        <taxon>Pucciniomycetes</taxon>
        <taxon>Pucciniales</taxon>
        <taxon>Sphaerophragmiaceae</taxon>
        <taxon>Austropuccinia</taxon>
    </lineage>
</organism>
<name>A0A9Q3CSJ2_9BASI</name>
<sequence>MSCTDLMNVYCITLSGNPPQSPSNFILETTPPPEAKPGPSKCPIIASPEDWGTMVKPFSNVNTPESEAFPGSLKQPQMASDEEPDPNLDNLNQKSFHTSSPTKNQSPKSPVADVPSPIVSLPSVNNTPSSDVHRRTPNDIMEGIKAELNSSHAEEPVLDISFPKKEPEKIHFFETVSDYGVSENAINLSNYSLSETGVTKNARSPSSKNCN</sequence>
<evidence type="ECO:0000256" key="1">
    <source>
        <dbReference type="SAM" id="MobiDB-lite"/>
    </source>
</evidence>
<keyword evidence="3" id="KW-1185">Reference proteome</keyword>
<reference evidence="2" key="1">
    <citation type="submission" date="2021-03" db="EMBL/GenBank/DDBJ databases">
        <title>Draft genome sequence of rust myrtle Austropuccinia psidii MF-1, a brazilian biotype.</title>
        <authorList>
            <person name="Quecine M.C."/>
            <person name="Pachon D.M.R."/>
            <person name="Bonatelli M.L."/>
            <person name="Correr F.H."/>
            <person name="Franceschini L.M."/>
            <person name="Leite T.F."/>
            <person name="Margarido G.R.A."/>
            <person name="Almeida C.A."/>
            <person name="Ferrarezi J.A."/>
            <person name="Labate C.A."/>
        </authorList>
    </citation>
    <scope>NUCLEOTIDE SEQUENCE</scope>
    <source>
        <strain evidence="2">MF-1</strain>
    </source>
</reference>
<evidence type="ECO:0000313" key="3">
    <source>
        <dbReference type="Proteomes" id="UP000765509"/>
    </source>
</evidence>
<dbReference type="AlphaFoldDB" id="A0A9Q3CSJ2"/>
<proteinExistence type="predicted"/>